<reference evidence="2 3" key="1">
    <citation type="submission" date="2016-11" db="EMBL/GenBank/DDBJ databases">
        <title>Mixed transmission modes and dynamic genome evolution in an obligate animal-bacterial symbiosis.</title>
        <authorList>
            <person name="Russell S.L."/>
            <person name="Corbett-Detig R.B."/>
            <person name="Cavanaugh C.M."/>
        </authorList>
    </citation>
    <scope>NUCLEOTIDE SEQUENCE [LARGE SCALE GENOMIC DNA]</scope>
    <source>
        <strain evidence="2">Se-Cadez</strain>
    </source>
</reference>
<dbReference type="EMBL" id="MPRJ01000046">
    <property type="protein sequence ID" value="OOZ36297.1"/>
    <property type="molecule type" value="Genomic_DNA"/>
</dbReference>
<feature type="domain" description="Double Cache" evidence="1">
    <location>
        <begin position="27"/>
        <end position="118"/>
    </location>
</feature>
<dbReference type="Proteomes" id="UP000190896">
    <property type="component" value="Unassembled WGS sequence"/>
</dbReference>
<accession>A0A1T2KTW6</accession>
<keyword evidence="3" id="KW-1185">Reference proteome</keyword>
<comment type="caution">
    <text evidence="2">The sequence shown here is derived from an EMBL/GenBank/DDBJ whole genome shotgun (WGS) entry which is preliminary data.</text>
</comment>
<dbReference type="Gene3D" id="3.30.450.20">
    <property type="entry name" value="PAS domain"/>
    <property type="match status" value="1"/>
</dbReference>
<sequence>MLITEKGDGAAFEVINDKEGRFTWKGIYVFVIDYDGTMLARSFRTDKVVGKNFLEWKDKSDPPKYPIQEMIVLAKTKGEGWVEYMYPKPDGDYKVSSKKISYIQAVPGRNMFTGAGIYE</sequence>
<dbReference type="InterPro" id="IPR004010">
    <property type="entry name" value="Double_Cache_2"/>
</dbReference>
<name>A0A1T2KTW6_9GAMM</name>
<dbReference type="Pfam" id="PF08269">
    <property type="entry name" value="dCache_2"/>
    <property type="match status" value="1"/>
</dbReference>
<proteinExistence type="predicted"/>
<evidence type="ECO:0000259" key="1">
    <source>
        <dbReference type="Pfam" id="PF08269"/>
    </source>
</evidence>
<dbReference type="OrthoDB" id="9781845at2"/>
<protein>
    <recommendedName>
        <fullName evidence="1">Double Cache domain-containing protein</fullName>
    </recommendedName>
</protein>
<evidence type="ECO:0000313" key="3">
    <source>
        <dbReference type="Proteomes" id="UP000190896"/>
    </source>
</evidence>
<evidence type="ECO:0000313" key="2">
    <source>
        <dbReference type="EMBL" id="OOZ36297.1"/>
    </source>
</evidence>
<gene>
    <name evidence="2" type="ORF">BOW51_07950</name>
</gene>
<organism evidence="2 3">
    <name type="scientific">Solemya velesiana gill symbiont</name>
    <dbReference type="NCBI Taxonomy" id="1918948"/>
    <lineage>
        <taxon>Bacteria</taxon>
        <taxon>Pseudomonadati</taxon>
        <taxon>Pseudomonadota</taxon>
        <taxon>Gammaproteobacteria</taxon>
        <taxon>sulfur-oxidizing symbionts</taxon>
    </lineage>
</organism>
<dbReference type="AlphaFoldDB" id="A0A1T2KTW6"/>